<feature type="compositionally biased region" description="Low complexity" evidence="1">
    <location>
        <begin position="62"/>
        <end position="73"/>
    </location>
</feature>
<keyword evidence="2" id="KW-0812">Transmembrane</keyword>
<feature type="transmembrane region" description="Helical" evidence="2">
    <location>
        <begin position="205"/>
        <end position="227"/>
    </location>
</feature>
<evidence type="ECO:0000256" key="2">
    <source>
        <dbReference type="SAM" id="Phobius"/>
    </source>
</evidence>
<sequence>MILVCPACDAKFKIPDGAIPPAGRKVRCASCKHSWHAVPQQIVKAPPAAPRPAPRPAPAAAPRPQAAPTAPQAAFPPPEDMDAGAAARAAAIRQSVQSFGGDEAASTEADTDDRDMFDEDGAPDVHATPPGDEFDEDHGSSDFGDDFGIGAVAKEHLGDDFSLDEDDDHEGGDEEDFDAGDFVARRRAEQRRDAERRAQARKRQFMVFGWGLLVVLWLAVMGGIVFMQDTVVKTFPGMTSFYEMFEGASDVERFRPEEGEPSTTPLTEREIYLTAKLYNDRTRVETRDGNPVLMVRGFVENPSTAEFGRTASVPRVQVDVLDRSGNVLETVITDPEGFAIRRGARVDFETSIYPVPAGATNVSVKVLEGTRSRVVRSSS</sequence>
<protein>
    <submittedName>
        <fullName evidence="4">MJ0042 family finger-like domain-containing protein</fullName>
    </submittedName>
</protein>
<dbReference type="Proteomes" id="UP000183685">
    <property type="component" value="Unassembled WGS sequence"/>
</dbReference>
<evidence type="ECO:0000313" key="5">
    <source>
        <dbReference type="Proteomes" id="UP000183685"/>
    </source>
</evidence>
<keyword evidence="2" id="KW-1133">Transmembrane helix</keyword>
<dbReference type="STRING" id="637679.GCA_001550055_01008"/>
<name>A0A1G6XTA7_9PROT</name>
<keyword evidence="5" id="KW-1185">Reference proteome</keyword>
<dbReference type="Pfam" id="PF13717">
    <property type="entry name" value="Zn_ribbon_4"/>
    <property type="match status" value="1"/>
</dbReference>
<evidence type="ECO:0000259" key="3">
    <source>
        <dbReference type="Pfam" id="PF13717"/>
    </source>
</evidence>
<organism evidence="4 5">
    <name type="scientific">Kordiimonas lacus</name>
    <dbReference type="NCBI Taxonomy" id="637679"/>
    <lineage>
        <taxon>Bacteria</taxon>
        <taxon>Pseudomonadati</taxon>
        <taxon>Pseudomonadota</taxon>
        <taxon>Alphaproteobacteria</taxon>
        <taxon>Kordiimonadales</taxon>
        <taxon>Kordiimonadaceae</taxon>
        <taxon>Kordiimonas</taxon>
    </lineage>
</organism>
<feature type="region of interest" description="Disordered" evidence="1">
    <location>
        <begin position="160"/>
        <end position="180"/>
    </location>
</feature>
<dbReference type="EMBL" id="FNAK01000003">
    <property type="protein sequence ID" value="SDD80627.1"/>
    <property type="molecule type" value="Genomic_DNA"/>
</dbReference>
<dbReference type="InterPro" id="IPR011723">
    <property type="entry name" value="Znf/thioredoxin_put"/>
</dbReference>
<feature type="domain" description="Zinc finger/thioredoxin putative" evidence="3">
    <location>
        <begin position="1"/>
        <end position="35"/>
    </location>
</feature>
<dbReference type="RefSeq" id="WP_074519349.1">
    <property type="nucleotide sequence ID" value="NZ_FNAK01000003.1"/>
</dbReference>
<feature type="compositionally biased region" description="Pro residues" evidence="1">
    <location>
        <begin position="47"/>
        <end position="61"/>
    </location>
</feature>
<proteinExistence type="predicted"/>
<dbReference type="OrthoDB" id="7159357at2"/>
<keyword evidence="2" id="KW-0472">Membrane</keyword>
<dbReference type="NCBIfam" id="TIGR02098">
    <property type="entry name" value="MJ0042_CXXC"/>
    <property type="match status" value="1"/>
</dbReference>
<reference evidence="4 5" key="1">
    <citation type="submission" date="2016-10" db="EMBL/GenBank/DDBJ databases">
        <authorList>
            <person name="de Groot N.N."/>
        </authorList>
    </citation>
    <scope>NUCLEOTIDE SEQUENCE [LARGE SCALE GENOMIC DNA]</scope>
    <source>
        <strain evidence="4 5">CGMCC 1.9109</strain>
    </source>
</reference>
<evidence type="ECO:0000256" key="1">
    <source>
        <dbReference type="SAM" id="MobiDB-lite"/>
    </source>
</evidence>
<feature type="compositionally biased region" description="Acidic residues" evidence="1">
    <location>
        <begin position="109"/>
        <end position="122"/>
    </location>
</feature>
<gene>
    <name evidence="4" type="ORF">SAMN04488071_1328</name>
</gene>
<feature type="region of interest" description="Disordered" evidence="1">
    <location>
        <begin position="46"/>
        <end position="148"/>
    </location>
</feature>
<evidence type="ECO:0000313" key="4">
    <source>
        <dbReference type="EMBL" id="SDD80627.1"/>
    </source>
</evidence>
<feature type="compositionally biased region" description="Acidic residues" evidence="1">
    <location>
        <begin position="161"/>
        <end position="179"/>
    </location>
</feature>
<accession>A0A1G6XTA7</accession>
<dbReference type="AlphaFoldDB" id="A0A1G6XTA7"/>